<dbReference type="EMBL" id="KZ819770">
    <property type="protein sequence ID" value="PWN52559.1"/>
    <property type="molecule type" value="Genomic_DNA"/>
</dbReference>
<dbReference type="Proteomes" id="UP000245626">
    <property type="component" value="Unassembled WGS sequence"/>
</dbReference>
<organism evidence="1 2">
    <name type="scientific">Violaceomyces palustris</name>
    <dbReference type="NCBI Taxonomy" id="1673888"/>
    <lineage>
        <taxon>Eukaryota</taxon>
        <taxon>Fungi</taxon>
        <taxon>Dikarya</taxon>
        <taxon>Basidiomycota</taxon>
        <taxon>Ustilaginomycotina</taxon>
        <taxon>Ustilaginomycetes</taxon>
        <taxon>Violaceomycetales</taxon>
        <taxon>Violaceomycetaceae</taxon>
        <taxon>Violaceomyces</taxon>
    </lineage>
</organism>
<sequence length="799" mass="87805">MVLPSKAVSYDEGSEDARSGYRSETSATESLLKDPATAFVKHSSGQLGEQVTPHTMDYRVDRAHIELIQQVQHELRTPVHGMLGMLDSLRSELRELYFEDRHKRNSILVQMESLIGLGERLQHVLDDFKDFATETIAARDAEQNHNLVPEEPVDLGELLDEVAAKAWAAQVRQIRAEGGEDARLPPPPELILQTETSLRGWKTVVSTDLIKRLAHKLISNALRFTTEGFVEISLAPAIASPRDEDVENQLDAEEPPKASKNFIELVIEDSGEGMTEEFLSDHLFEPFVKADAFKSGAGLSMTLCSSLVRNMGGAMHVSSDKGRGTIVNVKIPVETLPETIINPAPPSQSDQLIYLYGFEGYGLQRLAQVISAQLATFGNLYCTSHIEDADYLLLPEEACLEVEGGIEAILAKTKPGVKIGVLQAHEDAGIEYAAFKNGSRRPTFVTRKPFGPRCFANLLRLAEQSGAQDTRTKGETVRDSHGHLGYTAPVDPNEPDSVLPEGAGTPIASGSPDKEKASADLKTDHLESVADAEEGLIRRGSSLPSGDKLADLVVSPKALDEVLRAPQPPPKMQHPQSASVVGDLMASSSVEDARDFSVLCCEDNPLNMRILTQMLKQSKIEFHQAVDGEEAVKQFKKHLPAVTLLDINMPKMMGFEACEEMRRFVSEELGEKGKGRTFKIIAVTALSDDFHRSRGFECGMDEWYSKPLKMAQLRKELKEWKKEFDDRMAESTPPLPCAPSPVTSSSTSPKREHRARASTLPSPPLSGTLKEDWSSLVNAEITPKMKSVALTADDSKVTR</sequence>
<proteinExistence type="predicted"/>
<evidence type="ECO:0000313" key="2">
    <source>
        <dbReference type="Proteomes" id="UP000245626"/>
    </source>
</evidence>
<keyword evidence="2" id="KW-1185">Reference proteome</keyword>
<protein>
    <submittedName>
        <fullName evidence="1">Uncharacterized protein</fullName>
    </submittedName>
</protein>
<accession>A0ACD0P3B0</accession>
<name>A0ACD0P3B0_9BASI</name>
<gene>
    <name evidence="1" type="ORF">IE53DRAFT_273410</name>
</gene>
<reference evidence="1 2" key="1">
    <citation type="journal article" date="2018" name="Mol. Biol. Evol.">
        <title>Broad Genomic Sampling Reveals a Smut Pathogenic Ancestry of the Fungal Clade Ustilaginomycotina.</title>
        <authorList>
            <person name="Kijpornyongpan T."/>
            <person name="Mondo S.J."/>
            <person name="Barry K."/>
            <person name="Sandor L."/>
            <person name="Lee J."/>
            <person name="Lipzen A."/>
            <person name="Pangilinan J."/>
            <person name="LaButti K."/>
            <person name="Hainaut M."/>
            <person name="Henrissat B."/>
            <person name="Grigoriev I.V."/>
            <person name="Spatafora J.W."/>
            <person name="Aime M.C."/>
        </authorList>
    </citation>
    <scope>NUCLEOTIDE SEQUENCE [LARGE SCALE GENOMIC DNA]</scope>
    <source>
        <strain evidence="1 2">SA 807</strain>
    </source>
</reference>
<evidence type="ECO:0000313" key="1">
    <source>
        <dbReference type="EMBL" id="PWN52559.1"/>
    </source>
</evidence>